<feature type="compositionally biased region" description="Acidic residues" evidence="1">
    <location>
        <begin position="294"/>
        <end position="307"/>
    </location>
</feature>
<feature type="compositionally biased region" description="Acidic residues" evidence="1">
    <location>
        <begin position="228"/>
        <end position="254"/>
    </location>
</feature>
<protein>
    <submittedName>
        <fullName evidence="2">Uncharacterized protein</fullName>
    </submittedName>
</protein>
<dbReference type="OrthoDB" id="2507759at2759"/>
<organism evidence="2 3">
    <name type="scientific">Puccinia striiformis</name>
    <dbReference type="NCBI Taxonomy" id="27350"/>
    <lineage>
        <taxon>Eukaryota</taxon>
        <taxon>Fungi</taxon>
        <taxon>Dikarya</taxon>
        <taxon>Basidiomycota</taxon>
        <taxon>Pucciniomycotina</taxon>
        <taxon>Pucciniomycetes</taxon>
        <taxon>Pucciniales</taxon>
        <taxon>Pucciniaceae</taxon>
        <taxon>Puccinia</taxon>
    </lineage>
</organism>
<comment type="caution">
    <text evidence="2">The sequence shown here is derived from an EMBL/GenBank/DDBJ whole genome shotgun (WGS) entry which is preliminary data.</text>
</comment>
<reference evidence="2 3" key="1">
    <citation type="submission" date="2017-12" db="EMBL/GenBank/DDBJ databases">
        <title>Gene loss provides genomic basis for host adaptation in cereal stripe rust fungi.</title>
        <authorList>
            <person name="Xia C."/>
        </authorList>
    </citation>
    <scope>NUCLEOTIDE SEQUENCE [LARGE SCALE GENOMIC DNA]</scope>
    <source>
        <strain evidence="2 3">93TX-2</strain>
    </source>
</reference>
<dbReference type="VEuPathDB" id="FungiDB:PSTT_09437"/>
<gene>
    <name evidence="2" type="ORF">PSHT_09440</name>
</gene>
<reference evidence="3" key="2">
    <citation type="journal article" date="2018" name="BMC Genomics">
        <title>Genomic insights into host adaptation between the wheat stripe rust pathogen (Puccinia striiformis f. sp. tritici) and the barley stripe rust pathogen (Puccinia striiformis f. sp. hordei).</title>
        <authorList>
            <person name="Xia C."/>
            <person name="Wang M."/>
            <person name="Yin C."/>
            <person name="Cornejo O.E."/>
            <person name="Hulbert S.H."/>
            <person name="Chen X."/>
        </authorList>
    </citation>
    <scope>NUCLEOTIDE SEQUENCE [LARGE SCALE GENOMIC DNA]</scope>
    <source>
        <strain evidence="3">93TX-2</strain>
    </source>
</reference>
<evidence type="ECO:0000313" key="3">
    <source>
        <dbReference type="Proteomes" id="UP000238274"/>
    </source>
</evidence>
<dbReference type="AlphaFoldDB" id="A0A2S4VGQ2"/>
<feature type="region of interest" description="Disordered" evidence="1">
    <location>
        <begin position="170"/>
        <end position="307"/>
    </location>
</feature>
<feature type="compositionally biased region" description="Gly residues" evidence="1">
    <location>
        <begin position="188"/>
        <end position="223"/>
    </location>
</feature>
<name>A0A2S4VGQ2_9BASI</name>
<feature type="compositionally biased region" description="Gly residues" evidence="1">
    <location>
        <begin position="270"/>
        <end position="281"/>
    </location>
</feature>
<evidence type="ECO:0000256" key="1">
    <source>
        <dbReference type="SAM" id="MobiDB-lite"/>
    </source>
</evidence>
<dbReference type="EMBL" id="PKSM01000134">
    <property type="protein sequence ID" value="POW08732.1"/>
    <property type="molecule type" value="Genomic_DNA"/>
</dbReference>
<dbReference type="Proteomes" id="UP000238274">
    <property type="component" value="Unassembled WGS sequence"/>
</dbReference>
<dbReference type="VEuPathDB" id="FungiDB:PSHT_09440"/>
<sequence>MLSSYQRQLFVMFFASHVLLLAFTPSFTLGLPLGSTIKSFLNDWLGISDTSSLGDLANLSPCIPKGMKNSTPTSTAWGSRHTNGNTEALRLRLEQEVSWIVEIWKAWTLRKSSNIVGTGDLSGLTSSSINSSLSGGANLTDSGSSALGDLDSSLSDSSAGAIAGASADSYDLSGGGLSGSDDRPSGDGKLGGDPLGGDLSGSGAGSGGGLSGSGSGSGGGLSGSGSALEEDYQDPALALEEDYQDPALALEEDYPVPAQALEADRPSGKGSSGGESSGAPGGDSKLLGGSDNPPAEEEENCDEGEQK</sequence>
<proteinExistence type="predicted"/>
<accession>A0A2S4VGQ2</accession>
<keyword evidence="3" id="KW-1185">Reference proteome</keyword>
<evidence type="ECO:0000313" key="2">
    <source>
        <dbReference type="EMBL" id="POW08732.1"/>
    </source>
</evidence>
<reference evidence="3" key="3">
    <citation type="journal article" date="2018" name="Mol. Plant Microbe Interact.">
        <title>Genome sequence resources for the wheat stripe rust pathogen (Puccinia striiformis f. sp. tritici) and the barley stripe rust pathogen (Puccinia striiformis f. sp. hordei).</title>
        <authorList>
            <person name="Xia C."/>
            <person name="Wang M."/>
            <person name="Yin C."/>
            <person name="Cornejo O.E."/>
            <person name="Hulbert S.H."/>
            <person name="Chen X."/>
        </authorList>
    </citation>
    <scope>NUCLEOTIDE SEQUENCE [LARGE SCALE GENOMIC DNA]</scope>
    <source>
        <strain evidence="3">93TX-2</strain>
    </source>
</reference>